<proteinExistence type="predicted"/>
<dbReference type="PANTHER" id="PTHR42788">
    <property type="entry name" value="TAURINE IMPORT ATP-BINDING PROTEIN-RELATED"/>
    <property type="match status" value="1"/>
</dbReference>
<dbReference type="PANTHER" id="PTHR42788:SF7">
    <property type="entry name" value="NITRATE ABC TRANSPORTER ATP-BINDING PROTEIN"/>
    <property type="match status" value="1"/>
</dbReference>
<evidence type="ECO:0000256" key="1">
    <source>
        <dbReference type="ARBA" id="ARBA00004202"/>
    </source>
</evidence>
<evidence type="ECO:0000256" key="2">
    <source>
        <dbReference type="ARBA" id="ARBA00022448"/>
    </source>
</evidence>
<dbReference type="InterPro" id="IPR027417">
    <property type="entry name" value="P-loop_NTPase"/>
</dbReference>
<evidence type="ECO:0000256" key="5">
    <source>
        <dbReference type="ARBA" id="ARBA00022840"/>
    </source>
</evidence>
<feature type="domain" description="ABC transporter" evidence="7">
    <location>
        <begin position="8"/>
        <end position="255"/>
    </location>
</feature>
<dbReference type="SMART" id="SM00382">
    <property type="entry name" value="AAA"/>
    <property type="match status" value="1"/>
</dbReference>
<dbReference type="PROSITE" id="PS00211">
    <property type="entry name" value="ABC_TRANSPORTER_1"/>
    <property type="match status" value="1"/>
</dbReference>
<name>A0A6A8MD59_9LACO</name>
<dbReference type="Gene3D" id="3.40.50.300">
    <property type="entry name" value="P-loop containing nucleotide triphosphate hydrolases"/>
    <property type="match status" value="1"/>
</dbReference>
<evidence type="ECO:0000256" key="6">
    <source>
        <dbReference type="ARBA" id="ARBA00023136"/>
    </source>
</evidence>
<evidence type="ECO:0000256" key="4">
    <source>
        <dbReference type="ARBA" id="ARBA00022741"/>
    </source>
</evidence>
<dbReference type="GO" id="GO:0005886">
    <property type="term" value="C:plasma membrane"/>
    <property type="evidence" value="ECO:0007669"/>
    <property type="project" value="UniProtKB-SubCell"/>
</dbReference>
<dbReference type="RefSeq" id="WP_154547550.1">
    <property type="nucleotide sequence ID" value="NZ_VUMX01000005.1"/>
</dbReference>
<dbReference type="SUPFAM" id="SSF52540">
    <property type="entry name" value="P-loop containing nucleoside triphosphate hydrolases"/>
    <property type="match status" value="1"/>
</dbReference>
<evidence type="ECO:0000259" key="7">
    <source>
        <dbReference type="PROSITE" id="PS50893"/>
    </source>
</evidence>
<dbReference type="OrthoDB" id="9776369at2"/>
<dbReference type="InterPro" id="IPR017871">
    <property type="entry name" value="ABC_transporter-like_CS"/>
</dbReference>
<protein>
    <submittedName>
        <fullName evidence="8">ATP-binding cassette domain-containing protein</fullName>
    </submittedName>
</protein>
<keyword evidence="3" id="KW-1003">Cell membrane</keyword>
<keyword evidence="6" id="KW-0472">Membrane</keyword>
<reference evidence="8 9" key="1">
    <citation type="submission" date="2019-08" db="EMBL/GenBank/DDBJ databases">
        <title>In-depth cultivation of the pig gut microbiome towards novel bacterial diversity and tailored functional studies.</title>
        <authorList>
            <person name="Wylensek D."/>
            <person name="Hitch T.C.A."/>
            <person name="Clavel T."/>
        </authorList>
    </citation>
    <scope>NUCLEOTIDE SEQUENCE [LARGE SCALE GENOMIC DNA]</scope>
    <source>
        <strain evidence="8 9">Bifido-178-WT-2B</strain>
    </source>
</reference>
<dbReference type="GO" id="GO:0016887">
    <property type="term" value="F:ATP hydrolysis activity"/>
    <property type="evidence" value="ECO:0007669"/>
    <property type="project" value="InterPro"/>
</dbReference>
<dbReference type="AlphaFoldDB" id="A0A6A8MD59"/>
<accession>A0A6A8MD59</accession>
<keyword evidence="5 8" id="KW-0067">ATP-binding</keyword>
<comment type="subcellular location">
    <subcellularLocation>
        <location evidence="1">Cell membrane</location>
        <topology evidence="1">Peripheral membrane protein</topology>
    </subcellularLocation>
</comment>
<dbReference type="Pfam" id="PF00005">
    <property type="entry name" value="ABC_tran"/>
    <property type="match status" value="1"/>
</dbReference>
<comment type="caution">
    <text evidence="8">The sequence shown here is derived from an EMBL/GenBank/DDBJ whole genome shotgun (WGS) entry which is preliminary data.</text>
</comment>
<dbReference type="InterPro" id="IPR003593">
    <property type="entry name" value="AAA+_ATPase"/>
</dbReference>
<dbReference type="GO" id="GO:0005524">
    <property type="term" value="F:ATP binding"/>
    <property type="evidence" value="ECO:0007669"/>
    <property type="project" value="UniProtKB-KW"/>
</dbReference>
<gene>
    <name evidence="8" type="ORF">FYJ62_02865</name>
</gene>
<evidence type="ECO:0000313" key="9">
    <source>
        <dbReference type="Proteomes" id="UP000438120"/>
    </source>
</evidence>
<dbReference type="GO" id="GO:0022857">
    <property type="term" value="F:transmembrane transporter activity"/>
    <property type="evidence" value="ECO:0007669"/>
    <property type="project" value="UniProtKB-ARBA"/>
</dbReference>
<sequence length="255" mass="28030">MTSEAALIKLENIETTVNPGTADEAKILKGINLEIREGDFICLLGGNGAGKSTLLNVLAGEVSPSKGKIFYKGKDISKESEEKRSRFIARVFQDPKLGTAPRMTVAENLLLAAKRGERRPLKLRKLKAQRAAFAKALAAINNGLEDKMDVAVDQLSGGQRQALSFVMATYKRPDLLLLDEHTAALDPRSSRKLLEATDASIRQEQITAVMITHHMEDALKYGNRLLVLEDGQVIRDFRGAAKAKLTLNDLAKFFE</sequence>
<evidence type="ECO:0000313" key="8">
    <source>
        <dbReference type="EMBL" id="MST86607.1"/>
    </source>
</evidence>
<dbReference type="Proteomes" id="UP000438120">
    <property type="component" value="Unassembled WGS sequence"/>
</dbReference>
<dbReference type="EMBL" id="VUMX01000005">
    <property type="protein sequence ID" value="MST86607.1"/>
    <property type="molecule type" value="Genomic_DNA"/>
</dbReference>
<dbReference type="InterPro" id="IPR003439">
    <property type="entry name" value="ABC_transporter-like_ATP-bd"/>
</dbReference>
<keyword evidence="9" id="KW-1185">Reference proteome</keyword>
<keyword evidence="4" id="KW-0547">Nucleotide-binding</keyword>
<dbReference type="CDD" id="cd03225">
    <property type="entry name" value="ABC_cobalt_CbiO_domain1"/>
    <property type="match status" value="1"/>
</dbReference>
<organism evidence="8 9">
    <name type="scientific">Lactobacillus porci</name>
    <dbReference type="NCBI Taxonomy" id="2012477"/>
    <lineage>
        <taxon>Bacteria</taxon>
        <taxon>Bacillati</taxon>
        <taxon>Bacillota</taxon>
        <taxon>Bacilli</taxon>
        <taxon>Lactobacillales</taxon>
        <taxon>Lactobacillaceae</taxon>
        <taxon>Lactobacillus</taxon>
    </lineage>
</organism>
<dbReference type="InterPro" id="IPR015856">
    <property type="entry name" value="ABC_transpr_CbiO/EcfA_su"/>
</dbReference>
<dbReference type="InterPro" id="IPR050166">
    <property type="entry name" value="ABC_transporter_ATP-bind"/>
</dbReference>
<keyword evidence="2" id="KW-0813">Transport</keyword>
<evidence type="ECO:0000256" key="3">
    <source>
        <dbReference type="ARBA" id="ARBA00022475"/>
    </source>
</evidence>
<dbReference type="PROSITE" id="PS50893">
    <property type="entry name" value="ABC_TRANSPORTER_2"/>
    <property type="match status" value="1"/>
</dbReference>